<dbReference type="EMBL" id="CM001439">
    <property type="protein sequence ID" value="EHR50123.1"/>
    <property type="molecule type" value="Genomic_DNA"/>
</dbReference>
<dbReference type="OrthoDB" id="3432435at2"/>
<dbReference type="RefSeq" id="WP_009153508.1">
    <property type="nucleotide sequence ID" value="NZ_CM001439.1"/>
</dbReference>
<dbReference type="Proteomes" id="UP000004926">
    <property type="component" value="Chromosome"/>
</dbReference>
<evidence type="ECO:0000313" key="1">
    <source>
        <dbReference type="EMBL" id="EHR50123.1"/>
    </source>
</evidence>
<dbReference type="STRING" id="882083.SacmaDRAFT_1855"/>
<protein>
    <submittedName>
        <fullName evidence="1">Uncharacterized protein</fullName>
    </submittedName>
</protein>
<sequence>MAKPTTLTDEQRSQRARIAALTRWSKESPAANAARGQAGLLEKFRREVLADDPNVLEPELTRRAECRRKLHMQRLSFKASRARASVKNGGGTA</sequence>
<accession>H5X6H5</accession>
<dbReference type="HOGENOM" id="CLU_2397825_0_0_11"/>
<organism evidence="1 2">
    <name type="scientific">Saccharomonospora marina XMU15</name>
    <dbReference type="NCBI Taxonomy" id="882083"/>
    <lineage>
        <taxon>Bacteria</taxon>
        <taxon>Bacillati</taxon>
        <taxon>Actinomycetota</taxon>
        <taxon>Actinomycetes</taxon>
        <taxon>Pseudonocardiales</taxon>
        <taxon>Pseudonocardiaceae</taxon>
        <taxon>Saccharomonospora</taxon>
    </lineage>
</organism>
<dbReference type="AlphaFoldDB" id="H5X6H5"/>
<keyword evidence="2" id="KW-1185">Reference proteome</keyword>
<proteinExistence type="predicted"/>
<reference evidence="1 2" key="1">
    <citation type="journal article" date="2012" name="Stand. Genomic Sci.">
        <title>Genome sequence of the ocean sediment bacterium Saccharomonospora marina type strain (XMU15(T)).</title>
        <authorList>
            <person name="Klenk H.P."/>
            <person name="Lu M."/>
            <person name="Lucas S."/>
            <person name="Lapidus A."/>
            <person name="Copeland A."/>
            <person name="Pitluck S."/>
            <person name="Goodwin L.A."/>
            <person name="Han C."/>
            <person name="Tapia R."/>
            <person name="Brambilla E.M."/>
            <person name="Potter G."/>
            <person name="Land M."/>
            <person name="Ivanova N."/>
            <person name="Rohde M."/>
            <person name="Goker M."/>
            <person name="Detter J.C."/>
            <person name="Li W.J."/>
            <person name="Kyrpides N.C."/>
            <person name="Woyke T."/>
        </authorList>
    </citation>
    <scope>NUCLEOTIDE SEQUENCE [LARGE SCALE GENOMIC DNA]</scope>
    <source>
        <strain evidence="1 2">XMU15</strain>
    </source>
</reference>
<evidence type="ECO:0000313" key="2">
    <source>
        <dbReference type="Proteomes" id="UP000004926"/>
    </source>
</evidence>
<gene>
    <name evidence="1" type="ORF">SacmaDRAFT_1855</name>
</gene>
<name>H5X6H5_9PSEU</name>